<evidence type="ECO:0000256" key="1">
    <source>
        <dbReference type="SAM" id="Phobius"/>
    </source>
</evidence>
<evidence type="ECO:0000313" key="3">
    <source>
        <dbReference type="Proteomes" id="UP000177152"/>
    </source>
</evidence>
<comment type="caution">
    <text evidence="2">The sequence shown here is derived from an EMBL/GenBank/DDBJ whole genome shotgun (WGS) entry which is preliminary data.</text>
</comment>
<proteinExistence type="predicted"/>
<keyword evidence="1" id="KW-1133">Transmembrane helix</keyword>
<keyword evidence="1" id="KW-0472">Membrane</keyword>
<protein>
    <submittedName>
        <fullName evidence="2">Uncharacterized protein</fullName>
    </submittedName>
</protein>
<dbReference type="AlphaFoldDB" id="A0A1G2K7E4"/>
<sequence>MEYRTIRQTTLILIPFTILLAAIIYVYYRAQPSPTCFDKVKNQDETGIDCGGSCMNCALKTKQPLKVFYVKFDEVSQGLYDVVAEVRNPNIKLSAAVIPYEITLRDKSGFTIEKISGSSYIYPLETVHVIEAGIRAKRTVAKVEFKITDSSVMWDVREDIKVPDLIGGDKEVLKEARPDGSVITILNAKIFNRSILDYDAIEVAVLITDAEQNVIAVSKTVIAKVRGGEFSPIVFSWQGDVPIDINKAIIEPRLNLLKK</sequence>
<keyword evidence="1" id="KW-0812">Transmembrane</keyword>
<name>A0A1G2K7E4_9BACT</name>
<feature type="transmembrane region" description="Helical" evidence="1">
    <location>
        <begin position="12"/>
        <end position="28"/>
    </location>
</feature>
<dbReference type="Proteomes" id="UP000177152">
    <property type="component" value="Unassembled WGS sequence"/>
</dbReference>
<evidence type="ECO:0000313" key="2">
    <source>
        <dbReference type="EMBL" id="OGZ95364.1"/>
    </source>
</evidence>
<accession>A0A1G2K7E4</accession>
<dbReference type="EMBL" id="MHQC01000011">
    <property type="protein sequence ID" value="OGZ95364.1"/>
    <property type="molecule type" value="Genomic_DNA"/>
</dbReference>
<gene>
    <name evidence="2" type="ORF">A2633_04240</name>
</gene>
<reference evidence="2 3" key="1">
    <citation type="journal article" date="2016" name="Nat. Commun.">
        <title>Thousands of microbial genomes shed light on interconnected biogeochemical processes in an aquifer system.</title>
        <authorList>
            <person name="Anantharaman K."/>
            <person name="Brown C.T."/>
            <person name="Hug L.A."/>
            <person name="Sharon I."/>
            <person name="Castelle C.J."/>
            <person name="Probst A.J."/>
            <person name="Thomas B.C."/>
            <person name="Singh A."/>
            <person name="Wilkins M.J."/>
            <person name="Karaoz U."/>
            <person name="Brodie E.L."/>
            <person name="Williams K.H."/>
            <person name="Hubbard S.S."/>
            <person name="Banfield J.F."/>
        </authorList>
    </citation>
    <scope>NUCLEOTIDE SEQUENCE [LARGE SCALE GENOMIC DNA]</scope>
</reference>
<organism evidence="2 3">
    <name type="scientific">Candidatus Sungbacteria bacterium RIFCSPHIGHO2_01_FULL_47_32</name>
    <dbReference type="NCBI Taxonomy" id="1802264"/>
    <lineage>
        <taxon>Bacteria</taxon>
        <taxon>Candidatus Sungiibacteriota</taxon>
    </lineage>
</organism>